<dbReference type="AlphaFoldDB" id="A0A809S2Q6"/>
<name>A0A809S2Q6_9PROT</name>
<gene>
    <name evidence="1" type="ORF">DSYM_05400</name>
</gene>
<dbReference type="KEGG" id="ddz:DSYM_05400"/>
<dbReference type="Proteomes" id="UP000662914">
    <property type="component" value="Chromosome"/>
</dbReference>
<reference evidence="1" key="1">
    <citation type="journal article" name="DNA Res.">
        <title>The physiological potential of anammox bacteria as revealed by their core genome structure.</title>
        <authorList>
            <person name="Okubo T."/>
            <person name="Toyoda A."/>
            <person name="Fukuhara K."/>
            <person name="Uchiyama I."/>
            <person name="Harigaya Y."/>
            <person name="Kuroiwa M."/>
            <person name="Suzuki T."/>
            <person name="Murakami Y."/>
            <person name="Suwa Y."/>
            <person name="Takami H."/>
        </authorList>
    </citation>
    <scope>NUCLEOTIDE SEQUENCE</scope>
    <source>
        <strain evidence="1">317325-3</strain>
    </source>
</reference>
<evidence type="ECO:0000313" key="2">
    <source>
        <dbReference type="Proteomes" id="UP000662914"/>
    </source>
</evidence>
<organism evidence="1 2">
    <name type="scientific">Candidatus Desulfobacillus denitrificans</name>
    <dbReference type="NCBI Taxonomy" id="2608985"/>
    <lineage>
        <taxon>Bacteria</taxon>
        <taxon>Pseudomonadati</taxon>
        <taxon>Pseudomonadota</taxon>
        <taxon>Betaproteobacteria</taxon>
        <taxon>Candidatus Desulfobacillus</taxon>
    </lineage>
</organism>
<sequence length="146" mass="15767">MDETAFRQARAAIVDRPCAFEKALLTGCGTCSRAQRRNIAERETIDCRDAEAHAGCAALLGLLRQQATFTLHLTRPEPRLPHAQEMKVQCGGLAGLQRALTGVDAVGDVAELVRACGAANGPEGLPWPAIVRSVAAWQPRRRARRS</sequence>
<evidence type="ECO:0000313" key="1">
    <source>
        <dbReference type="EMBL" id="BBO19841.1"/>
    </source>
</evidence>
<proteinExistence type="predicted"/>
<dbReference type="EMBL" id="AP021857">
    <property type="protein sequence ID" value="BBO19841.1"/>
    <property type="molecule type" value="Genomic_DNA"/>
</dbReference>
<protein>
    <submittedName>
        <fullName evidence="1">Uncharacterized protein</fullName>
    </submittedName>
</protein>
<accession>A0A809S2Q6</accession>